<dbReference type="Pfam" id="PF14411">
    <property type="entry name" value="LHH"/>
    <property type="match status" value="1"/>
</dbReference>
<name>V8G9U9_9BURK</name>
<evidence type="ECO:0000313" key="3">
    <source>
        <dbReference type="Proteomes" id="UP000018766"/>
    </source>
</evidence>
<proteinExistence type="predicted"/>
<dbReference type="OrthoDB" id="8052205at2"/>
<feature type="domain" description="LHH" evidence="1">
    <location>
        <begin position="49"/>
        <end position="70"/>
    </location>
</feature>
<keyword evidence="3" id="KW-1185">Reference proteome</keyword>
<sequence>MKYNPIQVLGRKIYQNGMDFGGGIPTYVDPIVGRTNPAVQKLLDNGASNYDLMRRGYAPIGVDGKQINLHGNTPLKSKHR</sequence>
<dbReference type="EMBL" id="AYSV01000027">
    <property type="protein sequence ID" value="ETD72723.1"/>
    <property type="molecule type" value="Genomic_DNA"/>
</dbReference>
<organism evidence="2 3">
    <name type="scientific">Pelistega indica</name>
    <dbReference type="NCBI Taxonomy" id="1414851"/>
    <lineage>
        <taxon>Bacteria</taxon>
        <taxon>Pseudomonadati</taxon>
        <taxon>Pseudomonadota</taxon>
        <taxon>Betaproteobacteria</taxon>
        <taxon>Burkholderiales</taxon>
        <taxon>Alcaligenaceae</taxon>
        <taxon>Pelistega</taxon>
    </lineage>
</organism>
<accession>V8G9U9</accession>
<evidence type="ECO:0000259" key="1">
    <source>
        <dbReference type="Pfam" id="PF14411"/>
    </source>
</evidence>
<reference evidence="2 3" key="1">
    <citation type="submission" date="2013-11" db="EMBL/GenBank/DDBJ databases">
        <title>Genomic analysis of Pelistega sp. HM-7.</title>
        <authorList>
            <person name="Kumbhare S.V."/>
            <person name="Shetty S.A."/>
            <person name="Sharma O."/>
            <person name="Dhotre D.P."/>
        </authorList>
    </citation>
    <scope>NUCLEOTIDE SEQUENCE [LARGE SCALE GENOMIC DNA]</scope>
    <source>
        <strain evidence="2 3">HM-7</strain>
    </source>
</reference>
<dbReference type="Proteomes" id="UP000018766">
    <property type="component" value="Unassembled WGS sequence"/>
</dbReference>
<dbReference type="AlphaFoldDB" id="V8G9U9"/>
<dbReference type="InterPro" id="IPR026834">
    <property type="entry name" value="LHH"/>
</dbReference>
<dbReference type="RefSeq" id="WP_023949585.1">
    <property type="nucleotide sequence ID" value="NZ_AYSV01000027.1"/>
</dbReference>
<evidence type="ECO:0000313" key="2">
    <source>
        <dbReference type="EMBL" id="ETD72723.1"/>
    </source>
</evidence>
<comment type="caution">
    <text evidence="2">The sequence shown here is derived from an EMBL/GenBank/DDBJ whole genome shotgun (WGS) entry which is preliminary data.</text>
</comment>
<protein>
    <recommendedName>
        <fullName evidence="1">LHH domain-containing protein</fullName>
    </recommendedName>
</protein>
<gene>
    <name evidence="2" type="ORF">V757_02545</name>
</gene>